<dbReference type="PANTHER" id="PTHR43775:SF51">
    <property type="entry name" value="INACTIVE PHENOLPHTHIOCEROL SYNTHESIS POLYKETIDE SYNTHASE TYPE I PKS1-RELATED"/>
    <property type="match status" value="1"/>
</dbReference>
<dbReference type="Gene3D" id="3.40.366.10">
    <property type="entry name" value="Malonyl-Coenzyme A Acyl Carrier Protein, domain 2"/>
    <property type="match status" value="3"/>
</dbReference>
<dbReference type="InterPro" id="IPR050091">
    <property type="entry name" value="PKS_NRPS_Biosynth_Enz"/>
</dbReference>
<keyword evidence="6" id="KW-0045">Antibiotic biosynthesis</keyword>
<gene>
    <name evidence="13" type="ORF">GCM10009827_069070</name>
</gene>
<feature type="domain" description="Carrier" evidence="10">
    <location>
        <begin position="1627"/>
        <end position="1702"/>
    </location>
</feature>
<dbReference type="Pfam" id="PF02801">
    <property type="entry name" value="Ketoacyl-synt_C"/>
    <property type="match status" value="3"/>
</dbReference>
<dbReference type="InterPro" id="IPR036291">
    <property type="entry name" value="NAD(P)-bd_dom_sf"/>
</dbReference>
<feature type="domain" description="Carrier" evidence="10">
    <location>
        <begin position="4285"/>
        <end position="4360"/>
    </location>
</feature>
<dbReference type="InterPro" id="IPR018201">
    <property type="entry name" value="Ketoacyl_synth_AS"/>
</dbReference>
<feature type="domain" description="Ketosynthase family 3 (KS3)" evidence="11">
    <location>
        <begin position="3050"/>
        <end position="3473"/>
    </location>
</feature>
<organism evidence="13 14">
    <name type="scientific">Dactylosporangium maewongense</name>
    <dbReference type="NCBI Taxonomy" id="634393"/>
    <lineage>
        <taxon>Bacteria</taxon>
        <taxon>Bacillati</taxon>
        <taxon>Actinomycetota</taxon>
        <taxon>Actinomycetes</taxon>
        <taxon>Micromonosporales</taxon>
        <taxon>Micromonosporaceae</taxon>
        <taxon>Dactylosporangium</taxon>
    </lineage>
</organism>
<protein>
    <submittedName>
        <fullName evidence="13">Uncharacterized protein</fullName>
    </submittedName>
</protein>
<keyword evidence="7" id="KW-0511">Multifunctional enzyme</keyword>
<feature type="domain" description="Carrier" evidence="10">
    <location>
        <begin position="2959"/>
        <end position="3034"/>
    </location>
</feature>
<dbReference type="SMART" id="SM00823">
    <property type="entry name" value="PKS_PP"/>
    <property type="match status" value="3"/>
</dbReference>
<dbReference type="SMART" id="SM00826">
    <property type="entry name" value="PKS_DH"/>
    <property type="match status" value="1"/>
</dbReference>
<dbReference type="PROSITE" id="PS52004">
    <property type="entry name" value="KS3_2"/>
    <property type="match status" value="3"/>
</dbReference>
<dbReference type="SUPFAM" id="SSF53901">
    <property type="entry name" value="Thiolase-like"/>
    <property type="match status" value="3"/>
</dbReference>
<dbReference type="InterPro" id="IPR032821">
    <property type="entry name" value="PKS_assoc"/>
</dbReference>
<dbReference type="Pfam" id="PF00550">
    <property type="entry name" value="PP-binding"/>
    <property type="match status" value="3"/>
</dbReference>
<evidence type="ECO:0000256" key="7">
    <source>
        <dbReference type="ARBA" id="ARBA00023268"/>
    </source>
</evidence>
<evidence type="ECO:0000313" key="13">
    <source>
        <dbReference type="EMBL" id="GAA1539931.1"/>
    </source>
</evidence>
<dbReference type="InterPro" id="IPR013968">
    <property type="entry name" value="PKS_KR"/>
</dbReference>
<dbReference type="SMART" id="SM01294">
    <property type="entry name" value="PKS_PP_betabranch"/>
    <property type="match status" value="3"/>
</dbReference>
<dbReference type="SMART" id="SM00822">
    <property type="entry name" value="PKS_KR"/>
    <property type="match status" value="3"/>
</dbReference>
<dbReference type="CDD" id="cd08956">
    <property type="entry name" value="KR_3_FAS_SDR_x"/>
    <property type="match status" value="1"/>
</dbReference>
<dbReference type="InterPro" id="IPR049552">
    <property type="entry name" value="PKS_DH_N"/>
</dbReference>
<name>A0ABN2BJ16_9ACTN</name>
<feature type="domain" description="Ketosynthase family 3 (KS3)" evidence="11">
    <location>
        <begin position="32"/>
        <end position="456"/>
    </location>
</feature>
<dbReference type="InterPro" id="IPR016036">
    <property type="entry name" value="Malonyl_transacylase_ACP-bd"/>
</dbReference>
<comment type="pathway">
    <text evidence="2">Antibiotic biosynthesis.</text>
</comment>
<keyword evidence="4" id="KW-0597">Phosphoprotein</keyword>
<dbReference type="SUPFAM" id="SSF47336">
    <property type="entry name" value="ACP-like"/>
    <property type="match status" value="3"/>
</dbReference>
<dbReference type="Pfam" id="PF08990">
    <property type="entry name" value="Docking"/>
    <property type="match status" value="1"/>
</dbReference>
<keyword evidence="14" id="KW-1185">Reference proteome</keyword>
<feature type="domain" description="Ketosynthase family 3 (KS3)" evidence="11">
    <location>
        <begin position="1722"/>
        <end position="2146"/>
    </location>
</feature>
<proteinExistence type="predicted"/>
<dbReference type="SUPFAM" id="SSF101173">
    <property type="entry name" value="Docking domain B of the erythromycin polyketide synthase (DEBS)"/>
    <property type="match status" value="1"/>
</dbReference>
<dbReference type="InterPro" id="IPR014043">
    <property type="entry name" value="Acyl_transferase_dom"/>
</dbReference>
<dbReference type="InterPro" id="IPR057326">
    <property type="entry name" value="KR_dom"/>
</dbReference>
<keyword evidence="8" id="KW-0012">Acyltransferase</keyword>
<dbReference type="InterPro" id="IPR036299">
    <property type="entry name" value="Polyketide_synth_docking_sf"/>
</dbReference>
<evidence type="ECO:0000256" key="3">
    <source>
        <dbReference type="ARBA" id="ARBA00022450"/>
    </source>
</evidence>
<evidence type="ECO:0000256" key="4">
    <source>
        <dbReference type="ARBA" id="ARBA00022553"/>
    </source>
</evidence>
<comment type="caution">
    <text evidence="13">The sequence shown here is derived from an EMBL/GenBank/DDBJ whole genome shotgun (WGS) entry which is preliminary data.</text>
</comment>
<dbReference type="CDD" id="cd08952">
    <property type="entry name" value="KR_1_SDR_x"/>
    <property type="match status" value="2"/>
</dbReference>
<dbReference type="Pfam" id="PF00109">
    <property type="entry name" value="ketoacyl-synt"/>
    <property type="match status" value="3"/>
</dbReference>
<evidence type="ECO:0000259" key="12">
    <source>
        <dbReference type="PROSITE" id="PS52019"/>
    </source>
</evidence>
<dbReference type="InterPro" id="IPR016039">
    <property type="entry name" value="Thiolase-like"/>
</dbReference>
<evidence type="ECO:0000256" key="1">
    <source>
        <dbReference type="ARBA" id="ARBA00001957"/>
    </source>
</evidence>
<keyword evidence="3" id="KW-0596">Phosphopantetheine</keyword>
<evidence type="ECO:0000256" key="9">
    <source>
        <dbReference type="PROSITE-ProRule" id="PRU01363"/>
    </source>
</evidence>
<dbReference type="PROSITE" id="PS50075">
    <property type="entry name" value="CARRIER"/>
    <property type="match status" value="3"/>
</dbReference>
<evidence type="ECO:0000256" key="6">
    <source>
        <dbReference type="ARBA" id="ARBA00023194"/>
    </source>
</evidence>
<dbReference type="PROSITE" id="PS00012">
    <property type="entry name" value="PHOSPHOPANTETHEINE"/>
    <property type="match status" value="1"/>
</dbReference>
<dbReference type="InterPro" id="IPR020806">
    <property type="entry name" value="PKS_PP-bd"/>
</dbReference>
<feature type="domain" description="PKS/mFAS DH" evidence="12">
    <location>
        <begin position="884"/>
        <end position="1157"/>
    </location>
</feature>
<feature type="region of interest" description="C-terminal hotdog fold" evidence="9">
    <location>
        <begin position="1020"/>
        <end position="1157"/>
    </location>
</feature>
<dbReference type="Gene3D" id="3.40.50.720">
    <property type="entry name" value="NAD(P)-binding Rossmann-like Domain"/>
    <property type="match status" value="3"/>
</dbReference>
<dbReference type="Gene3D" id="3.40.47.10">
    <property type="match status" value="3"/>
</dbReference>
<dbReference type="InterPro" id="IPR020807">
    <property type="entry name" value="PKS_DH"/>
</dbReference>
<evidence type="ECO:0000256" key="2">
    <source>
        <dbReference type="ARBA" id="ARBA00004792"/>
    </source>
</evidence>
<dbReference type="PROSITE" id="PS52019">
    <property type="entry name" value="PKS_MFAS_DH"/>
    <property type="match status" value="1"/>
</dbReference>
<evidence type="ECO:0000259" key="11">
    <source>
        <dbReference type="PROSITE" id="PS52004"/>
    </source>
</evidence>
<comment type="cofactor">
    <cofactor evidence="1">
        <name>pantetheine 4'-phosphate</name>
        <dbReference type="ChEBI" id="CHEBI:47942"/>
    </cofactor>
</comment>
<accession>A0ABN2BJ16</accession>
<dbReference type="InterPro" id="IPR014030">
    <property type="entry name" value="Ketoacyl_synth_N"/>
</dbReference>
<dbReference type="PANTHER" id="PTHR43775">
    <property type="entry name" value="FATTY ACID SYNTHASE"/>
    <property type="match status" value="1"/>
</dbReference>
<evidence type="ECO:0000313" key="14">
    <source>
        <dbReference type="Proteomes" id="UP001501470"/>
    </source>
</evidence>
<dbReference type="Pfam" id="PF21089">
    <property type="entry name" value="PKS_DH_N"/>
    <property type="match status" value="1"/>
</dbReference>
<feature type="active site" description="Proton acceptor; for dehydratase activity" evidence="9">
    <location>
        <position position="916"/>
    </location>
</feature>
<evidence type="ECO:0000256" key="8">
    <source>
        <dbReference type="ARBA" id="ARBA00023315"/>
    </source>
</evidence>
<dbReference type="SUPFAM" id="SSF52151">
    <property type="entry name" value="FabD/lysophospholipase-like"/>
    <property type="match status" value="3"/>
</dbReference>
<dbReference type="InterPro" id="IPR015083">
    <property type="entry name" value="NorB/c/GfsB-D-like_docking"/>
</dbReference>
<dbReference type="SMART" id="SM00827">
    <property type="entry name" value="PKS_AT"/>
    <property type="match status" value="3"/>
</dbReference>
<dbReference type="Gene3D" id="1.10.1200.10">
    <property type="entry name" value="ACP-like"/>
    <property type="match status" value="3"/>
</dbReference>
<dbReference type="Pfam" id="PF16197">
    <property type="entry name" value="KAsynt_C_assoc"/>
    <property type="match status" value="3"/>
</dbReference>
<evidence type="ECO:0000259" key="10">
    <source>
        <dbReference type="PROSITE" id="PS50075"/>
    </source>
</evidence>
<dbReference type="InterPro" id="IPR009081">
    <property type="entry name" value="PP-bd_ACP"/>
</dbReference>
<dbReference type="Pfam" id="PF00698">
    <property type="entry name" value="Acyl_transf_1"/>
    <property type="match status" value="3"/>
</dbReference>
<dbReference type="CDD" id="cd00833">
    <property type="entry name" value="PKS"/>
    <property type="match status" value="3"/>
</dbReference>
<dbReference type="InterPro" id="IPR001227">
    <property type="entry name" value="Ac_transferase_dom_sf"/>
</dbReference>
<dbReference type="Pfam" id="PF14765">
    <property type="entry name" value="PS-DH"/>
    <property type="match status" value="1"/>
</dbReference>
<dbReference type="EMBL" id="BAAAQD010000015">
    <property type="protein sequence ID" value="GAA1539931.1"/>
    <property type="molecule type" value="Genomic_DNA"/>
</dbReference>
<dbReference type="Proteomes" id="UP001501470">
    <property type="component" value="Unassembled WGS sequence"/>
</dbReference>
<dbReference type="SUPFAM" id="SSF51735">
    <property type="entry name" value="NAD(P)-binding Rossmann-fold domains"/>
    <property type="match status" value="6"/>
</dbReference>
<dbReference type="InterPro" id="IPR049551">
    <property type="entry name" value="PKS_DH_C"/>
</dbReference>
<dbReference type="SMART" id="SM00825">
    <property type="entry name" value="PKS_KS"/>
    <property type="match status" value="3"/>
</dbReference>
<dbReference type="InterPro" id="IPR020841">
    <property type="entry name" value="PKS_Beta-ketoAc_synthase_dom"/>
</dbReference>
<dbReference type="InterPro" id="IPR042104">
    <property type="entry name" value="PKS_dehydratase_sf"/>
</dbReference>
<dbReference type="PROSITE" id="PS00606">
    <property type="entry name" value="KS3_1"/>
    <property type="match status" value="3"/>
</dbReference>
<dbReference type="Gene3D" id="3.30.70.3290">
    <property type="match status" value="3"/>
</dbReference>
<dbReference type="InterPro" id="IPR049900">
    <property type="entry name" value="PKS_mFAS_DH"/>
</dbReference>
<dbReference type="Gene3D" id="3.10.129.110">
    <property type="entry name" value="Polyketide synthase dehydratase"/>
    <property type="match status" value="1"/>
</dbReference>
<sequence>MNEDKLREYLKRVTVDLHRTRERLKEVEDRAQEPVAIVAMSCRYPGGVQTPEDLWRLVADGRDAIGPFPDNRGWDLENLFHPDPDHRGTSYGSEGGFLYDADEFDPAPFGVSPREALGMDPQQRLLLETAWEAFERAGLDAATLRGSRTGVFVGVMYNDYGARLREIPEGMEGYVGNGSSPSIASGRIAYTFGLEGPAVTVDTACSSSLVALHLAATALRRGECGLALAGGVTVMSTPNTFIGFSRQRGLAADGRCKSFSDDADGTGWGEGAGLLLLERLSDAVANGHPVLAVLRGSAVNQDGASSGLTAPNGPSQQRVIKAALASAGLAPGDVDVVEAHGTGTSLGDPIEAQALLATYGQGRDEPLWLGSVKSNLGHTQAASGVAGVIKMVLAMRHERLPRTLHVTAPSSHVDWSAGAVRLLTEAQPWPSTDRPRRAGVSSFGVSGTNAHVVIEEPPARADTAAPAGERVAPPVVPWLLSGRTAATVPAQARRLAAALDAAPGLEPADVAFTLATARTTTEHRAVVLGADRTSLRATLDDLTVTGVVTPGRSAMLFTGQGAQWSGMGRGLYQAFPVFAAAYDEVCAHIEGLRDVQGDLLDETQWTQPALFAVEVAVYRLLESWGLHPDHLLGHSIGELAAAHVAGVWSLEDACKVVEARGRLMQALPAGGAMVAIQASEEQVRAALVDGVSLAAVNGPDAVVVSGDEEAVEAVAAGFAKTRRLKVSHAFHSARMDGMLDAFREVLAAVKFNEPGIPIATTSTGDVTDPEYWVGQVRGTVRFAEAASKLTAKGVTRFLEVGPDGVLSAMVDGVPAMRKGRDEPLTLMTAVAQMHVTGWSPDWTRVLGGNVVDLPTYAFRRTRFWLDDPAARADAAAAGLLPVDHPLLGAALGLADGGGFVFTSRLSLRDQPWLRDHVVLGVPLVPATALVDLALRAGEMLDCGRLDELAVEAPLALPDPGAVHLQLTVGAPDDTGARPVAVYSRGADDTTADWTRHATGRLQPGQNRDTTDLTAWPPPGATPVPVDGLYDTLAGAGLDYGPAFRGVRAVWRRDGDLFAEVALPETARDDVNRFGVHPALLDAVLHTLGLAEHAAGDTLLPFAFRGVSLCTTGAVTVRARLTLTGATTVAVDVADQTGRPVASIDALDLRPVTAGQLAAGRAADLFRLDLVPARPTGGHRHRYAVLGADPSGAAAALAEAGATVDAYADLTTLHAAIAGGAPAPGRVVVTIDDAGDDLVAAVHRRTSAALAVVQEWLADPPAGAALRVVVPASGADAVASAGVAGLIRSAEAEHPGTFGVIEVHDQEPAGEALATAFAVDEPTVTVRGGDVLVPRLARAVAAAAEAAPAATFHGDGTVLVTGGLGGLGALAARHLVTVHGVRHLLLAGRRGLDTDGAAALRDELAGHGATVTVAACDVADRAAVAALLAAVPAEHPLTAVVHTAGVADDAVVTDLTADRVAAILRPKADGALHLHELTRGLPLTAFVLYSSLAGILGGAAQAGYAAANSVLDALAAQRRAEGLPALSLAWGLWDTASGITAHLDDADRRRLARNGVAPLPAADALDLLDLACAALAALAVPARLHPAAGGPAVLSGLAGAAGRRAARGDDDDTLRQRLRRMPDGDRIPALLRLVRGEAATVLGHAAGDDVDPHRGFLEAGFDSLTALELRNRLAAATGLTLPATVLFDHPAPAAMARHLLDELHLAPAAVTAPPATGTAPAADEPVAIVAMSCRYPGGVGNPEDLWRLVADGIDAVGPFPGDRGWPVDRLYHPDPDHRGTSYAREGGFLYDAAAFDADFFGISPREALATDPQQRLLLETSWELLERAGIDPATLRGTPTGVFVGLMYSDYAARVHDVPDGLEGHLGNGSAPSVASGRVAYTFGFEGPAVTVDTACSSSLVALHLAAAALRRGECGMALAGGVTVMSTPGTFVGFSRQRGLAPDGRCKAFSDDADGTGWGEGVGLLLLERLSDAVANGHPVLAVIKGSAVNQDGASSSLTAPNGPSQQRVIRAALAAADLQPSDVDAVEAHGTGTSLGDPIEAQALIAAYGPGRRTPLLLGSVKSNLGHTQAASGVAGVIKMVLAMRHGQLPRTLHVAAPSSHVDWSSGAVEILTDARPWPAADRPRRAGVSSFGISGTNAHVIIEEPPAGAAPAGERVALPLVPWPVSARTPDALDGQVSRLREVPENPMDVGFSLATGRSMFEHRAVLLGDAVIRGRARDGGSAMLFTGQGAQWSGMGRGLYEAFPVFAAAYDEVCALVEVDDARLDETQWTQPALFAVEVAVYRLLESWGLHPDFLLGHSIGELAAAHVAGVWSLEDACKVVSARGRLMQALPAGGAMVAIQASEEQVRAALVDGAEIAAVNGPDAVVVSGDEAAVEAVAAGFAKTRRLKVSHAFHSARMDGMLDAFREVLATVKFNKPGIPIATTSTGDVTSVDYWVAQVRGTVRFADAFATLSAQGVNRFLEVGPDGVLSALVDGIPAMRKGRDEVSTLMTAVARAHVAGWSPDWTRVLAGGRRVDLPTYAFQRQRYWLDADTPALPTVDGWLYHETWTPMPHRDATLHGTWLVVGGGSEAVVAALAAAGAETVTLPVREGRLREESFAGVVALPADAAEALTFVQTLGDMGPLWCLTRGASTDPVQRAVWGLGRVVALEHPDRWGGLVDIDDTDAALLPGILAGTEDQVMVRSGTVHARRLARAATTAGWRPSGTVLVTGGTGALGLHVAGWLAAEGASRIVLVSRRGPDAVQVDIPGVEIVAADVTDPAAVADLVARYAPNAVIHAAGVLDDGTVDALTPERIAAVMAAKVDGARHLDAATRGLPLDAFVLFSSFAGSVGSAGQGNYAAANAALDAIAEERRAAGLPGVSVAWGPWAGDGMAGDLGDRHRRGGVRPMHPATAVTALARTGADATLVVADIDWDTFGPAFTATRPAPLIDGLAPVKAPASERHFADVPDGELAGHLLDLVRGHAATVLGHADAAAIHRDRAFRDLGFDSLTAVEFRNALTAATGVTLPTTVVFDHPTPESLAGLLLSQITGARATDTVRAAVPADEPVAIVAIAGRFPSAATPEALWELLAEGRDGVREFPADRGWDLDSLFDPDPDQSGTSYARVGAFLPDVAGFDAGFFGISPREALAMDPQQRLLLESSWELLERAGIDPASLRGTATGVFVGTNGQDYPTMLAAAEENVEGYLGTGNAASVVSGRLSYTFGLEGPAVTVDTACSASLVALHLAAQALRRGECGLALAGGVTVMSTPGAFVEFSRQRGLAPDGRCKAFSDDADGTGWGEGVGLLLVERLSDAVANGHPVLAVVRGTAVNQDGASNGLTAPNGPSQQRVIRAALAAADLDPSDVDVVEAHGTGTSLGDPIEAQALLATYGQHRQTPLWLGSVKSNLGHTQAAAGVAGIMKMVLALQHEVLPRTLHVTAPSSHVDWSEGAVALLTEAQPWPSTDRPRRAGVSSFGISGTNAHVILEEAPATPPAAAPEPLPVVPLPLSARTPEALDAQVTRLRQATLADPVDVGYSLATGRSAFDHRAVVLGDAVIRGRVTEGASAMLFTGQGAQWSGMGRGLYEAFPVFAAAYDEVRAHVEVDDARLDETQWTQPALFAVEVAVYRLLESWGLRPDHLLGHSIGELAAAHVAGVWSLEDACKVVAARGRLMQELPTGGAMVAIQASEEAVREVLVGGAEIAAVNALDAVVVSGDEDAVEKVAAGFAKTRRLNVSHAFHSARMDGMLDAFREVLATVKFNKPWIPIATTSTGEVTDPEYWVGQVRGTVRFADAADRLKQKGVTRFLEVGPDGILSALVDGIPAMRKGRDEVSTLMTALARAHVAGWSPDWTRLLAGGRRVDLPTYPFQRQRFWPTVRRGTAPTFARWLQRESTVDGWLYREDWTPLPHREATLTGTWLVVGSGSDAVVEALAAAGAEMVVHSDLPDASFAGVVALPADAAEALTIVQSLGDKGPLWCVTRGAATDPVQRAIWGLGRVVALEHPDRWGGLVDLDSDADLSLLPGVLAGAEDQVTVRSGTAHGRRLTRAAATQGWRPSGTVLVTGGTGALGGHVARWLSAEGASRVVLVSRRGSDAVQVDGVEVVAADVTDPVAVADLVARFTPNAVIHAAGVLDDGTVDALTPERIATVMAAKVDGARHLDAATRGLPLDAFVLFSSFAGSVGSAGQGNYAAANAALDAIAEERRAAGLPAVSIAWGPWAGDGMAGDLGDRHRRGGVRPMDPSVAVTALARTGADATLVVADIDWERFGPGFTAGRPAPLVSGLYTPPVPQNDTETWDLAGMLDLVRRQAAEVLGHGGTELVEPGHAFRDLGFDSLTAVEFRNGLAARTGLKVPATAVFDYPTPAALAAHLHAEATGGAPENPQLSILADLDKVENLISVISPEDDLHAAVRTRLHVMLSKLDKARTTESESATSLRFDAATDDELFSFIHEELGRS</sequence>
<feature type="active site" description="Proton donor; for dehydratase activity" evidence="9">
    <location>
        <position position="1081"/>
    </location>
</feature>
<dbReference type="InterPro" id="IPR016035">
    <property type="entry name" value="Acyl_Trfase/lysoPLipase"/>
</dbReference>
<keyword evidence="5" id="KW-0808">Transferase</keyword>
<dbReference type="InterPro" id="IPR006162">
    <property type="entry name" value="Ppantetheine_attach_site"/>
</dbReference>
<dbReference type="Pfam" id="PF08659">
    <property type="entry name" value="KR"/>
    <property type="match status" value="3"/>
</dbReference>
<dbReference type="InterPro" id="IPR036736">
    <property type="entry name" value="ACP-like_sf"/>
</dbReference>
<dbReference type="InterPro" id="IPR014031">
    <property type="entry name" value="Ketoacyl_synth_C"/>
</dbReference>
<evidence type="ECO:0000256" key="5">
    <source>
        <dbReference type="ARBA" id="ARBA00022679"/>
    </source>
</evidence>
<dbReference type="SUPFAM" id="SSF55048">
    <property type="entry name" value="Probable ACP-binding domain of malonyl-CoA ACP transacylase"/>
    <property type="match status" value="3"/>
</dbReference>
<feature type="region of interest" description="N-terminal hotdog fold" evidence="9">
    <location>
        <begin position="884"/>
        <end position="1008"/>
    </location>
</feature>
<reference evidence="13 14" key="1">
    <citation type="journal article" date="2019" name="Int. J. Syst. Evol. Microbiol.">
        <title>The Global Catalogue of Microorganisms (GCM) 10K type strain sequencing project: providing services to taxonomists for standard genome sequencing and annotation.</title>
        <authorList>
            <consortium name="The Broad Institute Genomics Platform"/>
            <consortium name="The Broad Institute Genome Sequencing Center for Infectious Disease"/>
            <person name="Wu L."/>
            <person name="Ma J."/>
        </authorList>
    </citation>
    <scope>NUCLEOTIDE SEQUENCE [LARGE SCALE GENOMIC DNA]</scope>
    <source>
        <strain evidence="13 14">JCM 15933</strain>
    </source>
</reference>